<dbReference type="InterPro" id="IPR009027">
    <property type="entry name" value="Ribosomal_bL9/RNase_H1_N"/>
</dbReference>
<evidence type="ECO:0000259" key="9">
    <source>
        <dbReference type="Pfam" id="PF03948"/>
    </source>
</evidence>
<proteinExistence type="inferred from homology"/>
<evidence type="ECO:0000256" key="7">
    <source>
        <dbReference type="HAMAP-Rule" id="MF_00503"/>
    </source>
</evidence>
<dbReference type="InterPro" id="IPR000244">
    <property type="entry name" value="Ribosomal_bL9"/>
</dbReference>
<dbReference type="GO" id="GO:0019843">
    <property type="term" value="F:rRNA binding"/>
    <property type="evidence" value="ECO:0007669"/>
    <property type="project" value="UniProtKB-UniRule"/>
</dbReference>
<feature type="domain" description="Large ribosomal subunit protein bL9 C-terminal" evidence="9">
    <location>
        <begin position="63"/>
        <end position="146"/>
    </location>
</feature>
<dbReference type="Pfam" id="PF03948">
    <property type="entry name" value="Ribosomal_L9_C"/>
    <property type="match status" value="1"/>
</dbReference>
<keyword evidence="2 7" id="KW-0699">rRNA-binding</keyword>
<dbReference type="SUPFAM" id="SSF55658">
    <property type="entry name" value="L9 N-domain-like"/>
    <property type="match status" value="1"/>
</dbReference>
<comment type="similarity">
    <text evidence="1 7">Belongs to the bacterial ribosomal protein bL9 family.</text>
</comment>
<evidence type="ECO:0000313" key="10">
    <source>
        <dbReference type="EMBL" id="HIX95224.1"/>
    </source>
</evidence>
<reference evidence="10" key="1">
    <citation type="journal article" date="2021" name="PeerJ">
        <title>Extensive microbial diversity within the chicken gut microbiome revealed by metagenomics and culture.</title>
        <authorList>
            <person name="Gilroy R."/>
            <person name="Ravi A."/>
            <person name="Getino M."/>
            <person name="Pursley I."/>
            <person name="Horton D.L."/>
            <person name="Alikhan N.F."/>
            <person name="Baker D."/>
            <person name="Gharbi K."/>
            <person name="Hall N."/>
            <person name="Watson M."/>
            <person name="Adriaenssens E.M."/>
            <person name="Foster-Nyarko E."/>
            <person name="Jarju S."/>
            <person name="Secka A."/>
            <person name="Antonio M."/>
            <person name="Oren A."/>
            <person name="Chaudhuri R.R."/>
            <person name="La Ragione R."/>
            <person name="Hildebrand F."/>
            <person name="Pallen M.J."/>
        </authorList>
    </citation>
    <scope>NUCLEOTIDE SEQUENCE</scope>
    <source>
        <strain evidence="10">ChiHecec2B26-7398</strain>
    </source>
</reference>
<dbReference type="SUPFAM" id="SSF55653">
    <property type="entry name" value="Ribosomal protein L9 C-domain"/>
    <property type="match status" value="1"/>
</dbReference>
<evidence type="ECO:0000256" key="5">
    <source>
        <dbReference type="ARBA" id="ARBA00023274"/>
    </source>
</evidence>
<dbReference type="Gene3D" id="3.40.5.10">
    <property type="entry name" value="Ribosomal protein L9, N-terminal domain"/>
    <property type="match status" value="1"/>
</dbReference>
<dbReference type="EMBL" id="DXEI01000109">
    <property type="protein sequence ID" value="HIX95224.1"/>
    <property type="molecule type" value="Genomic_DNA"/>
</dbReference>
<dbReference type="GO" id="GO:1990904">
    <property type="term" value="C:ribonucleoprotein complex"/>
    <property type="evidence" value="ECO:0007669"/>
    <property type="project" value="UniProtKB-KW"/>
</dbReference>
<sequence length="148" mass="15924">MKIILKQDVKTIGKKDEIHEVSDGYARNFLFPRGLAAPADAAAMNQARTKREAKEHHEAEARAAAEALAAKIQGQTVTAKIKGGASGKLYGKVTGKEVAELLTRLVGTEVDKKKVELPSAIKEFGTYDAAVRLYAGVSASFKVKVEEL</sequence>
<dbReference type="GO" id="GO:0005840">
    <property type="term" value="C:ribosome"/>
    <property type="evidence" value="ECO:0007669"/>
    <property type="project" value="UniProtKB-KW"/>
</dbReference>
<accession>A0A9D1Y1L7</accession>
<organism evidence="10 11">
    <name type="scientific">Candidatus Gemmiger excrementipullorum</name>
    <dbReference type="NCBI Taxonomy" id="2838610"/>
    <lineage>
        <taxon>Bacteria</taxon>
        <taxon>Bacillati</taxon>
        <taxon>Bacillota</taxon>
        <taxon>Clostridia</taxon>
        <taxon>Eubacteriales</taxon>
        <taxon>Gemmiger</taxon>
    </lineage>
</organism>
<dbReference type="Proteomes" id="UP000886751">
    <property type="component" value="Unassembled WGS sequence"/>
</dbReference>
<keyword evidence="4 7" id="KW-0689">Ribosomal protein</keyword>
<evidence type="ECO:0000256" key="1">
    <source>
        <dbReference type="ARBA" id="ARBA00010605"/>
    </source>
</evidence>
<dbReference type="GO" id="GO:0006412">
    <property type="term" value="P:translation"/>
    <property type="evidence" value="ECO:0007669"/>
    <property type="project" value="UniProtKB-UniRule"/>
</dbReference>
<dbReference type="InterPro" id="IPR036935">
    <property type="entry name" value="Ribosomal_bL9_N_sf"/>
</dbReference>
<gene>
    <name evidence="7 10" type="primary">rplI</name>
    <name evidence="10" type="ORF">H9846_07175</name>
</gene>
<dbReference type="InterPro" id="IPR020594">
    <property type="entry name" value="Ribosomal_bL9_bac/chp"/>
</dbReference>
<evidence type="ECO:0000256" key="2">
    <source>
        <dbReference type="ARBA" id="ARBA00022730"/>
    </source>
</evidence>
<comment type="caution">
    <text evidence="10">The sequence shown here is derived from an EMBL/GenBank/DDBJ whole genome shotgun (WGS) entry which is preliminary data.</text>
</comment>
<dbReference type="Pfam" id="PF01281">
    <property type="entry name" value="Ribosomal_L9_N"/>
    <property type="match status" value="1"/>
</dbReference>
<dbReference type="Gene3D" id="3.10.430.100">
    <property type="entry name" value="Ribosomal protein L9, C-terminal domain"/>
    <property type="match status" value="1"/>
</dbReference>
<feature type="domain" description="Ribosomal protein L9" evidence="8">
    <location>
        <begin position="1"/>
        <end position="46"/>
    </location>
</feature>
<reference evidence="10" key="2">
    <citation type="submission" date="2021-04" db="EMBL/GenBank/DDBJ databases">
        <authorList>
            <person name="Gilroy R."/>
        </authorList>
    </citation>
    <scope>NUCLEOTIDE SEQUENCE</scope>
    <source>
        <strain evidence="10">ChiHecec2B26-7398</strain>
    </source>
</reference>
<dbReference type="GO" id="GO:0003735">
    <property type="term" value="F:structural constituent of ribosome"/>
    <property type="evidence" value="ECO:0007669"/>
    <property type="project" value="InterPro"/>
</dbReference>
<dbReference type="InterPro" id="IPR036791">
    <property type="entry name" value="Ribosomal_bL9_C_sf"/>
</dbReference>
<dbReference type="NCBIfam" id="TIGR00158">
    <property type="entry name" value="L9"/>
    <property type="match status" value="1"/>
</dbReference>
<dbReference type="InterPro" id="IPR020070">
    <property type="entry name" value="Ribosomal_bL9_N"/>
</dbReference>
<evidence type="ECO:0000259" key="8">
    <source>
        <dbReference type="Pfam" id="PF01281"/>
    </source>
</evidence>
<comment type="function">
    <text evidence="7">Binds to the 23S rRNA.</text>
</comment>
<dbReference type="InterPro" id="IPR020069">
    <property type="entry name" value="Ribosomal_bL9_C"/>
</dbReference>
<name>A0A9D1Y1L7_9FIRM</name>
<dbReference type="AlphaFoldDB" id="A0A9D1Y1L7"/>
<evidence type="ECO:0000313" key="11">
    <source>
        <dbReference type="Proteomes" id="UP000886751"/>
    </source>
</evidence>
<dbReference type="PANTHER" id="PTHR21368">
    <property type="entry name" value="50S RIBOSOMAL PROTEIN L9"/>
    <property type="match status" value="1"/>
</dbReference>
<keyword evidence="5 7" id="KW-0687">Ribonucleoprotein</keyword>
<dbReference type="HAMAP" id="MF_00503">
    <property type="entry name" value="Ribosomal_bL9"/>
    <property type="match status" value="1"/>
</dbReference>
<keyword evidence="3 7" id="KW-0694">RNA-binding</keyword>
<evidence type="ECO:0000256" key="4">
    <source>
        <dbReference type="ARBA" id="ARBA00022980"/>
    </source>
</evidence>
<protein>
    <recommendedName>
        <fullName evidence="6 7">Large ribosomal subunit protein bL9</fullName>
    </recommendedName>
</protein>
<evidence type="ECO:0000256" key="6">
    <source>
        <dbReference type="ARBA" id="ARBA00035292"/>
    </source>
</evidence>
<evidence type="ECO:0000256" key="3">
    <source>
        <dbReference type="ARBA" id="ARBA00022884"/>
    </source>
</evidence>